<name>J2ZQC8_ACTNH</name>
<dbReference type="EMBL" id="ALJK01000129">
    <property type="protein sequence ID" value="EJN84785.1"/>
    <property type="molecule type" value="Genomic_DNA"/>
</dbReference>
<sequence>MGAGDRRELITVLEARNGLGEAPSVSIGTGVVRGGDYLVEITGDQEDLRLYDPGEW</sequence>
<dbReference type="AlphaFoldDB" id="J2ZQC8"/>
<comment type="caution">
    <text evidence="1">The sequence shown here is derived from an EMBL/GenBank/DDBJ whole genome shotgun (WGS) entry which is preliminary data.</text>
</comment>
<proteinExistence type="predicted"/>
<gene>
    <name evidence="1" type="ORF">HMPREF1129_1973</name>
</gene>
<accession>J2ZQC8</accession>
<dbReference type="Proteomes" id="UP000007814">
    <property type="component" value="Unassembled WGS sequence"/>
</dbReference>
<evidence type="ECO:0000313" key="2">
    <source>
        <dbReference type="Proteomes" id="UP000007814"/>
    </source>
</evidence>
<reference evidence="1 2" key="1">
    <citation type="submission" date="2012-07" db="EMBL/GenBank/DDBJ databases">
        <authorList>
            <person name="Durkin A.S."/>
            <person name="McCorrison J."/>
            <person name="Torralba M."/>
            <person name="Gillis M."/>
            <person name="Methe B."/>
            <person name="Sutton G."/>
            <person name="Nelson K.E."/>
        </authorList>
    </citation>
    <scope>NUCLEOTIDE SEQUENCE [LARGE SCALE GENOMIC DNA]</scope>
    <source>
        <strain evidence="2">ATCC 12104 / DSM 43013 / CCUG 2238 / JCM 8349 / NCTC 10301 / Howell 279</strain>
    </source>
</reference>
<dbReference type="PATRIC" id="fig|1115803.3.peg.1380"/>
<protein>
    <submittedName>
        <fullName evidence="1">Uncharacterized protein</fullName>
    </submittedName>
</protein>
<evidence type="ECO:0000313" key="1">
    <source>
        <dbReference type="EMBL" id="EJN84785.1"/>
    </source>
</evidence>
<organism evidence="1 2">
    <name type="scientific">Actinomyces naeslundii (strain ATCC 12104 / DSM 43013 / CCUG 2238 / JCM 8349 / NCTC 10301 / Howell 279)</name>
    <dbReference type="NCBI Taxonomy" id="1115803"/>
    <lineage>
        <taxon>Bacteria</taxon>
        <taxon>Bacillati</taxon>
        <taxon>Actinomycetota</taxon>
        <taxon>Actinomycetes</taxon>
        <taxon>Actinomycetales</taxon>
        <taxon>Actinomycetaceae</taxon>
        <taxon>Actinomyces</taxon>
    </lineage>
</organism>